<dbReference type="GO" id="GO:0015833">
    <property type="term" value="P:peptide transport"/>
    <property type="evidence" value="ECO:0007669"/>
    <property type="project" value="TreeGrafter"/>
</dbReference>
<dbReference type="Gene3D" id="3.10.105.10">
    <property type="entry name" value="Dipeptide-binding Protein, Domain 3"/>
    <property type="match status" value="1"/>
</dbReference>
<dbReference type="PIRSF" id="PIRSF002741">
    <property type="entry name" value="MppA"/>
    <property type="match status" value="1"/>
</dbReference>
<gene>
    <name evidence="4" type="ORF">SAMN04490244_105294</name>
</gene>
<organism evidence="4 5">
    <name type="scientific">Tranquillimonas rosea</name>
    <dbReference type="NCBI Taxonomy" id="641238"/>
    <lineage>
        <taxon>Bacteria</taxon>
        <taxon>Pseudomonadati</taxon>
        <taxon>Pseudomonadota</taxon>
        <taxon>Alphaproteobacteria</taxon>
        <taxon>Rhodobacterales</taxon>
        <taxon>Roseobacteraceae</taxon>
        <taxon>Tranquillimonas</taxon>
    </lineage>
</organism>
<dbReference type="InterPro" id="IPR039424">
    <property type="entry name" value="SBP_5"/>
</dbReference>
<keyword evidence="5" id="KW-1185">Reference proteome</keyword>
<dbReference type="Pfam" id="PF00496">
    <property type="entry name" value="SBP_bac_5"/>
    <property type="match status" value="1"/>
</dbReference>
<dbReference type="RefSeq" id="WP_092693296.1">
    <property type="nucleotide sequence ID" value="NZ_FOGU01000005.1"/>
</dbReference>
<dbReference type="GO" id="GO:0043190">
    <property type="term" value="C:ATP-binding cassette (ABC) transporter complex"/>
    <property type="evidence" value="ECO:0007669"/>
    <property type="project" value="InterPro"/>
</dbReference>
<proteinExistence type="inferred from homology"/>
<comment type="subcellular location">
    <subcellularLocation>
        <location evidence="1">Periplasm</location>
    </subcellularLocation>
</comment>
<sequence length="514" mass="55556">MTRISRRGLLQSGAAAGVLAATGLPGRAQGKRGGCLRLGLAGAHASDTWDARSHADTFMVMATMGGVFDCLTEIASNGELVGELAESWEASSDARVWTFNLRRGVAFHNGKAFGAEDVIASLNLHVADGSTSAARPIVENIAEMKRLGDHQVQMVLRAGNADFPFLLSDYHLAIYPAGQIDEAIAAGIGTGLYRVERFEPGVRAALRRVEGHYKDGQAGWFDTVELIAMTDPATRMAALRAGQVDAVNRVDVRDEAQMTGGRDVSIFEVSGNRHLGFPMRTDIAPFDDVDVRRALKHAVDRQEMVDNVLRGHGRVANDHPIGPVNQYLAGTLPQHGYDPDKARFHLRKAGYESLDLTLWASDAAFGGAVDAAGLLRASARAAGIDIDVREVPADGYWSGVWGTAPWRASSSSGRVTEDWMFSTVAGVGAPWNETRWTEEPFQKRLIEARATLDTARRAEMYAEMQASFSADGGALIPMYATHVDAASSKLTNAGTISDVLEMDGSRLIERWWFA</sequence>
<dbReference type="STRING" id="641238.SAMN04490244_105294"/>
<comment type="similarity">
    <text evidence="2">Belongs to the bacterial solute-binding protein 5 family.</text>
</comment>
<reference evidence="4 5" key="1">
    <citation type="submission" date="2016-10" db="EMBL/GenBank/DDBJ databases">
        <authorList>
            <person name="de Groot N.N."/>
        </authorList>
    </citation>
    <scope>NUCLEOTIDE SEQUENCE [LARGE SCALE GENOMIC DNA]</scope>
    <source>
        <strain evidence="4 5">DSM 23042</strain>
    </source>
</reference>
<dbReference type="InterPro" id="IPR006311">
    <property type="entry name" value="TAT_signal"/>
</dbReference>
<evidence type="ECO:0000313" key="5">
    <source>
        <dbReference type="Proteomes" id="UP000198885"/>
    </source>
</evidence>
<evidence type="ECO:0000256" key="2">
    <source>
        <dbReference type="ARBA" id="ARBA00005695"/>
    </source>
</evidence>
<evidence type="ECO:0000259" key="3">
    <source>
        <dbReference type="Pfam" id="PF00496"/>
    </source>
</evidence>
<dbReference type="OrthoDB" id="9803988at2"/>
<dbReference type="CDD" id="cd08503">
    <property type="entry name" value="PBP2_NikA_DppA_OppA_like_17"/>
    <property type="match status" value="1"/>
</dbReference>
<evidence type="ECO:0000256" key="1">
    <source>
        <dbReference type="ARBA" id="ARBA00004418"/>
    </source>
</evidence>
<dbReference type="AlphaFoldDB" id="A0A1H9UIA5"/>
<dbReference type="Proteomes" id="UP000198885">
    <property type="component" value="Unassembled WGS sequence"/>
</dbReference>
<feature type="domain" description="Solute-binding protein family 5" evidence="3">
    <location>
        <begin position="79"/>
        <end position="401"/>
    </location>
</feature>
<dbReference type="InterPro" id="IPR030678">
    <property type="entry name" value="Peptide/Ni-bd"/>
</dbReference>
<accession>A0A1H9UIA5</accession>
<name>A0A1H9UIA5_9RHOB</name>
<evidence type="ECO:0000313" key="4">
    <source>
        <dbReference type="EMBL" id="SES09018.1"/>
    </source>
</evidence>
<dbReference type="PANTHER" id="PTHR30290:SF83">
    <property type="entry name" value="ABC TRANSPORTER SUBSTRATE-BINDING PROTEIN"/>
    <property type="match status" value="1"/>
</dbReference>
<dbReference type="PROSITE" id="PS51318">
    <property type="entry name" value="TAT"/>
    <property type="match status" value="1"/>
</dbReference>
<dbReference type="GO" id="GO:1904680">
    <property type="term" value="F:peptide transmembrane transporter activity"/>
    <property type="evidence" value="ECO:0007669"/>
    <property type="project" value="TreeGrafter"/>
</dbReference>
<dbReference type="GO" id="GO:0030288">
    <property type="term" value="C:outer membrane-bounded periplasmic space"/>
    <property type="evidence" value="ECO:0007669"/>
    <property type="project" value="UniProtKB-ARBA"/>
</dbReference>
<dbReference type="Gene3D" id="3.40.190.10">
    <property type="entry name" value="Periplasmic binding protein-like II"/>
    <property type="match status" value="1"/>
</dbReference>
<dbReference type="SUPFAM" id="SSF53850">
    <property type="entry name" value="Periplasmic binding protein-like II"/>
    <property type="match status" value="1"/>
</dbReference>
<dbReference type="PANTHER" id="PTHR30290">
    <property type="entry name" value="PERIPLASMIC BINDING COMPONENT OF ABC TRANSPORTER"/>
    <property type="match status" value="1"/>
</dbReference>
<dbReference type="InterPro" id="IPR000914">
    <property type="entry name" value="SBP_5_dom"/>
</dbReference>
<dbReference type="EMBL" id="FOGU01000005">
    <property type="protein sequence ID" value="SES09018.1"/>
    <property type="molecule type" value="Genomic_DNA"/>
</dbReference>
<protein>
    <submittedName>
        <fullName evidence="4">Peptide/nickel transport system substrate-binding protein</fullName>
    </submittedName>
</protein>